<dbReference type="PIRSF" id="PIRSF027807">
    <property type="entry name" value="Cerberus"/>
    <property type="match status" value="1"/>
</dbReference>
<evidence type="ECO:0000313" key="8">
    <source>
        <dbReference type="EMBL" id="KAG5853874.1"/>
    </source>
</evidence>
<comment type="subcellular location">
    <subcellularLocation>
        <location evidence="1 6">Secreted</location>
    </subcellularLocation>
</comment>
<dbReference type="SUPFAM" id="SSF57501">
    <property type="entry name" value="Cystine-knot cytokines"/>
    <property type="match status" value="1"/>
</dbReference>
<organism evidence="8 9">
    <name type="scientific">Anguilla anguilla</name>
    <name type="common">European freshwater eel</name>
    <name type="synonym">Muraena anguilla</name>
    <dbReference type="NCBI Taxonomy" id="7936"/>
    <lineage>
        <taxon>Eukaryota</taxon>
        <taxon>Metazoa</taxon>
        <taxon>Chordata</taxon>
        <taxon>Craniata</taxon>
        <taxon>Vertebrata</taxon>
        <taxon>Euteleostomi</taxon>
        <taxon>Actinopterygii</taxon>
        <taxon>Neopterygii</taxon>
        <taxon>Teleostei</taxon>
        <taxon>Anguilliformes</taxon>
        <taxon>Anguillidae</taxon>
        <taxon>Anguilla</taxon>
    </lineage>
</organism>
<dbReference type="PANTHER" id="PTHR15273:SF8">
    <property type="entry name" value="CERBERUS"/>
    <property type="match status" value="1"/>
</dbReference>
<feature type="domain" description="CTCK" evidence="7">
    <location>
        <begin position="152"/>
        <end position="241"/>
    </location>
</feature>
<dbReference type="SMART" id="SM00041">
    <property type="entry name" value="CT"/>
    <property type="match status" value="1"/>
</dbReference>
<dbReference type="GO" id="GO:0032926">
    <property type="term" value="P:negative regulation of activin receptor signaling pathway"/>
    <property type="evidence" value="ECO:0007669"/>
    <property type="project" value="UniProtKB-ARBA"/>
</dbReference>
<dbReference type="InterPro" id="IPR029034">
    <property type="entry name" value="Cystine-knot_cytokine"/>
</dbReference>
<dbReference type="Pfam" id="PF03045">
    <property type="entry name" value="DAN"/>
    <property type="match status" value="1"/>
</dbReference>
<sequence length="256" mass="27806">MILSVSYVFLAASCAVLHGFPHFGFKRPQDGARDFESSGNGAEEPVQGRVKVVQISPNFLRQSALFRRGAAIQNSPSRRGPLPVFLSHGRPGPALSVKETRPSAPFQLLGANMKRRQGQEMWQKAMNKNTQDKEVLALPINPKDSSKQSCAAVPFAQRVSAAGCETVTVQNKLCFGQCSSLYVPPGGESVGSTTGGGISSPCSRCAPSKVRSIVVSLRCRGKAEAREMRVMVVEECKCETGREEENVERTRPQLKR</sequence>
<evidence type="ECO:0000256" key="2">
    <source>
        <dbReference type="ARBA" id="ARBA00007872"/>
    </source>
</evidence>
<gene>
    <name evidence="8" type="ORF">ANANG_G00031460</name>
</gene>
<keyword evidence="9" id="KW-1185">Reference proteome</keyword>
<evidence type="ECO:0000256" key="5">
    <source>
        <dbReference type="ARBA" id="ARBA00023157"/>
    </source>
</evidence>
<dbReference type="Gene3D" id="2.10.90.10">
    <property type="entry name" value="Cystine-knot cytokines"/>
    <property type="match status" value="1"/>
</dbReference>
<dbReference type="GO" id="GO:0048513">
    <property type="term" value="P:animal organ development"/>
    <property type="evidence" value="ECO:0007669"/>
    <property type="project" value="UniProtKB-ARBA"/>
</dbReference>
<proteinExistence type="inferred from homology"/>
<accession>A0A9D3S3B4</accession>
<dbReference type="AlphaFoldDB" id="A0A9D3S3B4"/>
<name>A0A9D3S3B4_ANGAN</name>
<dbReference type="InterPro" id="IPR004133">
    <property type="entry name" value="DAN_dom"/>
</dbReference>
<evidence type="ECO:0000256" key="6">
    <source>
        <dbReference type="PIRNR" id="PIRNR027807"/>
    </source>
</evidence>
<comment type="caution">
    <text evidence="8">The sequence shown here is derived from an EMBL/GenBank/DDBJ whole genome shotgun (WGS) entry which is preliminary data.</text>
</comment>
<keyword evidence="5" id="KW-1015">Disulfide bond</keyword>
<protein>
    <recommendedName>
        <fullName evidence="7">CTCK domain-containing protein</fullName>
    </recommendedName>
</protein>
<evidence type="ECO:0000256" key="4">
    <source>
        <dbReference type="ARBA" id="ARBA00022729"/>
    </source>
</evidence>
<evidence type="ECO:0000256" key="1">
    <source>
        <dbReference type="ARBA" id="ARBA00004613"/>
    </source>
</evidence>
<comment type="similarity">
    <text evidence="2 6">Belongs to the DAN family.</text>
</comment>
<dbReference type="InterPro" id="IPR006207">
    <property type="entry name" value="Cys_knot_C"/>
</dbReference>
<keyword evidence="4 6" id="KW-0732">Signal</keyword>
<dbReference type="Proteomes" id="UP001044222">
    <property type="component" value="Unassembled WGS sequence"/>
</dbReference>
<evidence type="ECO:0000259" key="7">
    <source>
        <dbReference type="SMART" id="SM00041"/>
    </source>
</evidence>
<evidence type="ECO:0000313" key="9">
    <source>
        <dbReference type="Proteomes" id="UP001044222"/>
    </source>
</evidence>
<dbReference type="PANTHER" id="PTHR15273">
    <property type="entry name" value="DAN DOMAIN FAMILY MEMBER 5"/>
    <property type="match status" value="1"/>
</dbReference>
<keyword evidence="3 6" id="KW-0964">Secreted</keyword>
<feature type="signal peptide" evidence="6">
    <location>
        <begin position="1"/>
        <end position="19"/>
    </location>
</feature>
<dbReference type="GO" id="GO:0005576">
    <property type="term" value="C:extracellular region"/>
    <property type="evidence" value="ECO:0007669"/>
    <property type="project" value="UniProtKB-SubCell"/>
</dbReference>
<feature type="chain" id="PRO_5039776275" description="CTCK domain-containing protein" evidence="6">
    <location>
        <begin position="20"/>
        <end position="256"/>
    </location>
</feature>
<dbReference type="InterPro" id="IPR016860">
    <property type="entry name" value="Cerberus"/>
</dbReference>
<dbReference type="GO" id="GO:0003002">
    <property type="term" value="P:regionalization"/>
    <property type="evidence" value="ECO:0007669"/>
    <property type="project" value="UniProtKB-ARBA"/>
</dbReference>
<reference evidence="8" key="1">
    <citation type="submission" date="2021-01" db="EMBL/GenBank/DDBJ databases">
        <title>A chromosome-scale assembly of European eel, Anguilla anguilla.</title>
        <authorList>
            <person name="Henkel C."/>
            <person name="Jong-Raadsen S.A."/>
            <person name="Dufour S."/>
            <person name="Weltzien F.-A."/>
            <person name="Palstra A.P."/>
            <person name="Pelster B."/>
            <person name="Spaink H.P."/>
            <person name="Van Den Thillart G.E."/>
            <person name="Jansen H."/>
            <person name="Zahm M."/>
            <person name="Klopp C."/>
            <person name="Cedric C."/>
            <person name="Louis A."/>
            <person name="Berthelot C."/>
            <person name="Parey E."/>
            <person name="Roest Crollius H."/>
            <person name="Montfort J."/>
            <person name="Robinson-Rechavi M."/>
            <person name="Bucao C."/>
            <person name="Bouchez O."/>
            <person name="Gislard M."/>
            <person name="Lluch J."/>
            <person name="Milhes M."/>
            <person name="Lampietro C."/>
            <person name="Lopez Roques C."/>
            <person name="Donnadieu C."/>
            <person name="Braasch I."/>
            <person name="Desvignes T."/>
            <person name="Postlethwait J."/>
            <person name="Bobe J."/>
            <person name="Guiguen Y."/>
            <person name="Dirks R."/>
        </authorList>
    </citation>
    <scope>NUCLEOTIDE SEQUENCE</scope>
    <source>
        <strain evidence="8">Tag_6206</strain>
        <tissue evidence="8">Liver</tissue>
    </source>
</reference>
<evidence type="ECO:0000256" key="3">
    <source>
        <dbReference type="ARBA" id="ARBA00022525"/>
    </source>
</evidence>
<dbReference type="EMBL" id="JAFIRN010000002">
    <property type="protein sequence ID" value="KAG5853874.1"/>
    <property type="molecule type" value="Genomic_DNA"/>
</dbReference>